<dbReference type="EC" id="2.7.7.65" evidence="2"/>
<evidence type="ECO:0000313" key="7">
    <source>
        <dbReference type="EMBL" id="GGF89969.1"/>
    </source>
</evidence>
<keyword evidence="5" id="KW-0472">Membrane</keyword>
<feature type="compositionally biased region" description="Polar residues" evidence="4">
    <location>
        <begin position="316"/>
        <end position="327"/>
    </location>
</feature>
<dbReference type="NCBIfam" id="TIGR00254">
    <property type="entry name" value="GGDEF"/>
    <property type="match status" value="1"/>
</dbReference>
<dbReference type="InterPro" id="IPR029787">
    <property type="entry name" value="Nucleotide_cyclase"/>
</dbReference>
<dbReference type="Pfam" id="PF00990">
    <property type="entry name" value="GGDEF"/>
    <property type="match status" value="1"/>
</dbReference>
<comment type="catalytic activity">
    <reaction evidence="3">
        <text>2 GTP = 3',3'-c-di-GMP + 2 diphosphate</text>
        <dbReference type="Rhea" id="RHEA:24898"/>
        <dbReference type="ChEBI" id="CHEBI:33019"/>
        <dbReference type="ChEBI" id="CHEBI:37565"/>
        <dbReference type="ChEBI" id="CHEBI:58805"/>
        <dbReference type="EC" id="2.7.7.65"/>
    </reaction>
</comment>
<name>A0A917FMK2_9GAMM</name>
<dbReference type="FunFam" id="3.30.70.270:FF:000001">
    <property type="entry name" value="Diguanylate cyclase domain protein"/>
    <property type="match status" value="1"/>
</dbReference>
<dbReference type="SUPFAM" id="SSF55073">
    <property type="entry name" value="Nucleotide cyclase"/>
    <property type="match status" value="1"/>
</dbReference>
<dbReference type="PANTHER" id="PTHR45138:SF9">
    <property type="entry name" value="DIGUANYLATE CYCLASE DGCM-RELATED"/>
    <property type="match status" value="1"/>
</dbReference>
<evidence type="ECO:0000256" key="1">
    <source>
        <dbReference type="ARBA" id="ARBA00001946"/>
    </source>
</evidence>
<evidence type="ECO:0000313" key="8">
    <source>
        <dbReference type="Proteomes" id="UP000605253"/>
    </source>
</evidence>
<reference evidence="7" key="1">
    <citation type="journal article" date="2014" name="Int. J. Syst. Evol. Microbiol.">
        <title>Complete genome sequence of Corynebacterium casei LMG S-19264T (=DSM 44701T), isolated from a smear-ripened cheese.</title>
        <authorList>
            <consortium name="US DOE Joint Genome Institute (JGI-PGF)"/>
            <person name="Walter F."/>
            <person name="Albersmeier A."/>
            <person name="Kalinowski J."/>
            <person name="Ruckert C."/>
        </authorList>
    </citation>
    <scope>NUCLEOTIDE SEQUENCE</scope>
    <source>
        <strain evidence="7">CGMCC 1.12181</strain>
    </source>
</reference>
<evidence type="ECO:0000256" key="2">
    <source>
        <dbReference type="ARBA" id="ARBA00012528"/>
    </source>
</evidence>
<dbReference type="AlphaFoldDB" id="A0A917FMK2"/>
<evidence type="ECO:0000256" key="4">
    <source>
        <dbReference type="SAM" id="MobiDB-lite"/>
    </source>
</evidence>
<protein>
    <recommendedName>
        <fullName evidence="2">diguanylate cyclase</fullName>
        <ecNumber evidence="2">2.7.7.65</ecNumber>
    </recommendedName>
</protein>
<feature type="region of interest" description="Disordered" evidence="4">
    <location>
        <begin position="301"/>
        <end position="327"/>
    </location>
</feature>
<dbReference type="InterPro" id="IPR043128">
    <property type="entry name" value="Rev_trsase/Diguanyl_cyclase"/>
</dbReference>
<reference evidence="7" key="2">
    <citation type="submission" date="2020-09" db="EMBL/GenBank/DDBJ databases">
        <authorList>
            <person name="Sun Q."/>
            <person name="Zhou Y."/>
        </authorList>
    </citation>
    <scope>NUCLEOTIDE SEQUENCE</scope>
    <source>
        <strain evidence="7">CGMCC 1.12181</strain>
    </source>
</reference>
<dbReference type="CDD" id="cd01949">
    <property type="entry name" value="GGDEF"/>
    <property type="match status" value="1"/>
</dbReference>
<keyword evidence="5" id="KW-0812">Transmembrane</keyword>
<proteinExistence type="predicted"/>
<comment type="cofactor">
    <cofactor evidence="1">
        <name>Mg(2+)</name>
        <dbReference type="ChEBI" id="CHEBI:18420"/>
    </cofactor>
</comment>
<feature type="domain" description="GGDEF" evidence="6">
    <location>
        <begin position="174"/>
        <end position="307"/>
    </location>
</feature>
<evidence type="ECO:0000259" key="6">
    <source>
        <dbReference type="PROSITE" id="PS50887"/>
    </source>
</evidence>
<evidence type="ECO:0000256" key="5">
    <source>
        <dbReference type="SAM" id="Phobius"/>
    </source>
</evidence>
<dbReference type="InterPro" id="IPR050469">
    <property type="entry name" value="Diguanylate_Cyclase"/>
</dbReference>
<feature type="transmembrane region" description="Helical" evidence="5">
    <location>
        <begin position="79"/>
        <end position="100"/>
    </location>
</feature>
<feature type="transmembrane region" description="Helical" evidence="5">
    <location>
        <begin position="48"/>
        <end position="67"/>
    </location>
</feature>
<dbReference type="PANTHER" id="PTHR45138">
    <property type="entry name" value="REGULATORY COMPONENTS OF SENSORY TRANSDUCTION SYSTEM"/>
    <property type="match status" value="1"/>
</dbReference>
<feature type="transmembrane region" description="Helical" evidence="5">
    <location>
        <begin position="106"/>
        <end position="127"/>
    </location>
</feature>
<dbReference type="InterPro" id="IPR000160">
    <property type="entry name" value="GGDEF_dom"/>
</dbReference>
<dbReference type="EMBL" id="BMEO01000003">
    <property type="protein sequence ID" value="GGF89969.1"/>
    <property type="molecule type" value="Genomic_DNA"/>
</dbReference>
<feature type="transmembrane region" description="Helical" evidence="5">
    <location>
        <begin position="12"/>
        <end position="36"/>
    </location>
</feature>
<keyword evidence="5" id="KW-1133">Transmembrane helix</keyword>
<sequence>MPLIHGAEKNKGFSTLDTVAYALVFLCFNGFLGWLFLQTLPIKQEFDFWLVGLYCILSLVSYYYFVLNDLLASQLKGRSMALGFLFAHGAFTFIGYAQVFQMPENMVWYISGGLLVSAYVFGAYGATRFSHYNSQTREMMRLSSETDELTGLFNRRHYARYSQQLITSLQNKSKPLSVIMFDLDDFKQINDNLGHAAGDVVLIEIGRIMLNNLRKSDYAYRWGGEEFLVLLPQADLIAGEQVANKIIAQVAAATFHYHKHDIRLTISAGLAEYSHQDDYLQQTIKRADKALYQAKQQGKNQAVLASDESPDMALSSEINKPTQAQTE</sequence>
<evidence type="ECO:0000256" key="3">
    <source>
        <dbReference type="ARBA" id="ARBA00034247"/>
    </source>
</evidence>
<gene>
    <name evidence="7" type="ORF">GCM10011365_08880</name>
</gene>
<accession>A0A917FMK2</accession>
<organism evidence="7 8">
    <name type="scientific">Marinicella pacifica</name>
    <dbReference type="NCBI Taxonomy" id="1171543"/>
    <lineage>
        <taxon>Bacteria</taxon>
        <taxon>Pseudomonadati</taxon>
        <taxon>Pseudomonadota</taxon>
        <taxon>Gammaproteobacteria</taxon>
        <taxon>Lysobacterales</taxon>
        <taxon>Marinicellaceae</taxon>
        <taxon>Marinicella</taxon>
    </lineage>
</organism>
<dbReference type="Gene3D" id="3.30.70.270">
    <property type="match status" value="1"/>
</dbReference>
<dbReference type="Proteomes" id="UP000605253">
    <property type="component" value="Unassembled WGS sequence"/>
</dbReference>
<comment type="caution">
    <text evidence="7">The sequence shown here is derived from an EMBL/GenBank/DDBJ whole genome shotgun (WGS) entry which is preliminary data.</text>
</comment>
<dbReference type="GO" id="GO:0052621">
    <property type="term" value="F:diguanylate cyclase activity"/>
    <property type="evidence" value="ECO:0007669"/>
    <property type="project" value="UniProtKB-EC"/>
</dbReference>
<dbReference type="PROSITE" id="PS50887">
    <property type="entry name" value="GGDEF"/>
    <property type="match status" value="1"/>
</dbReference>
<dbReference type="SMART" id="SM00267">
    <property type="entry name" value="GGDEF"/>
    <property type="match status" value="1"/>
</dbReference>
<keyword evidence="8" id="KW-1185">Reference proteome</keyword>